<organism evidence="1 2">
    <name type="scientific">Phlebia brevispora</name>
    <dbReference type="NCBI Taxonomy" id="194682"/>
    <lineage>
        <taxon>Eukaryota</taxon>
        <taxon>Fungi</taxon>
        <taxon>Dikarya</taxon>
        <taxon>Basidiomycota</taxon>
        <taxon>Agaricomycotina</taxon>
        <taxon>Agaricomycetes</taxon>
        <taxon>Polyporales</taxon>
        <taxon>Meruliaceae</taxon>
        <taxon>Phlebia</taxon>
    </lineage>
</organism>
<comment type="caution">
    <text evidence="1">The sequence shown here is derived from an EMBL/GenBank/DDBJ whole genome shotgun (WGS) entry which is preliminary data.</text>
</comment>
<keyword evidence="2" id="KW-1185">Reference proteome</keyword>
<dbReference type="Proteomes" id="UP001148662">
    <property type="component" value="Unassembled WGS sequence"/>
</dbReference>
<evidence type="ECO:0000313" key="1">
    <source>
        <dbReference type="EMBL" id="KAJ3553492.1"/>
    </source>
</evidence>
<accession>A0ACC1T5A4</accession>
<sequence>MGCPGQYRRGQPECYYHVGRTIRMDTGDIRDESPRYGVRDCFGAVANRRDDCADAGRLATYDRQRVSGVCQHGNFFSLPGFACCY</sequence>
<proteinExistence type="predicted"/>
<protein>
    <submittedName>
        <fullName evidence="1">Uncharacterized protein</fullName>
    </submittedName>
</protein>
<gene>
    <name evidence="1" type="ORF">NM688_g3578</name>
</gene>
<name>A0ACC1T5A4_9APHY</name>
<dbReference type="EMBL" id="JANHOG010000532">
    <property type="protein sequence ID" value="KAJ3553492.1"/>
    <property type="molecule type" value="Genomic_DNA"/>
</dbReference>
<reference evidence="1" key="1">
    <citation type="submission" date="2022-07" db="EMBL/GenBank/DDBJ databases">
        <title>Genome Sequence of Phlebia brevispora.</title>
        <authorList>
            <person name="Buettner E."/>
        </authorList>
    </citation>
    <scope>NUCLEOTIDE SEQUENCE</scope>
    <source>
        <strain evidence="1">MPL23</strain>
    </source>
</reference>
<evidence type="ECO:0000313" key="2">
    <source>
        <dbReference type="Proteomes" id="UP001148662"/>
    </source>
</evidence>